<sequence>MTRVPAWMRSAIDAALVMAIGMGFGRFAYTALYPHMVEEGVLSLSGGSMAASANYAGYLVGALLAVKARPASAHRFCLWAVGGTAACLAMLAVIDATWAIVAVRGVAGIFSAISMVAASLWLLEHRQHLQGAPLLYAGVGVGVALSAELVVVAARLGLESPGLWLMLGVVSLVLGGLAVPGLTTGAASERPASSAAPRRGESVKALPLVTIYGLAGFGYIVTATYLPLLVKTALPDVDAAHVWAVFGLGAAPSCFLWHRLHLRLGTRRSLACNLGLQAFGVVLPILLPGGVGYMASALLVGGTFMGTVTIAMPAAQQAARHASGNLLASMTLTYSIGQIIGPLGATALHAISHSFQGSLLAAGGALLVGACMSLAAL</sequence>
<gene>
    <name evidence="2" type="ORF">FHR96_000229</name>
</gene>
<dbReference type="InterPro" id="IPR036259">
    <property type="entry name" value="MFS_trans_sf"/>
</dbReference>
<reference evidence="2 3" key="1">
    <citation type="submission" date="2020-08" db="EMBL/GenBank/DDBJ databases">
        <title>Genomic Encyclopedia of Type Strains, Phase III (KMG-III): the genomes of soil and plant-associated and newly described type strains.</title>
        <authorList>
            <person name="Whitman W."/>
        </authorList>
    </citation>
    <scope>NUCLEOTIDE SEQUENCE [LARGE SCALE GENOMIC DNA]</scope>
    <source>
        <strain evidence="2 3">CECT 5995</strain>
    </source>
</reference>
<comment type="caution">
    <text evidence="2">The sequence shown here is derived from an EMBL/GenBank/DDBJ whole genome shotgun (WGS) entry which is preliminary data.</text>
</comment>
<feature type="transmembrane region" description="Helical" evidence="1">
    <location>
        <begin position="270"/>
        <end position="287"/>
    </location>
</feature>
<feature type="transmembrane region" description="Helical" evidence="1">
    <location>
        <begin position="205"/>
        <end position="228"/>
    </location>
</feature>
<feature type="transmembrane region" description="Helical" evidence="1">
    <location>
        <begin position="326"/>
        <end position="351"/>
    </location>
</feature>
<dbReference type="Pfam" id="PF06779">
    <property type="entry name" value="MFS_4"/>
    <property type="match status" value="1"/>
</dbReference>
<dbReference type="EMBL" id="JACHXM010000001">
    <property type="protein sequence ID" value="MBB3139383.1"/>
    <property type="molecule type" value="Genomic_DNA"/>
</dbReference>
<feature type="transmembrane region" description="Helical" evidence="1">
    <location>
        <begin position="240"/>
        <end position="258"/>
    </location>
</feature>
<keyword evidence="1" id="KW-1133">Transmembrane helix</keyword>
<feature type="transmembrane region" description="Helical" evidence="1">
    <location>
        <begin position="134"/>
        <end position="156"/>
    </location>
</feature>
<dbReference type="CDD" id="cd06180">
    <property type="entry name" value="MFS_YjiJ"/>
    <property type="match status" value="1"/>
</dbReference>
<dbReference type="SUPFAM" id="SSF103473">
    <property type="entry name" value="MFS general substrate transporter"/>
    <property type="match status" value="1"/>
</dbReference>
<dbReference type="Gene3D" id="1.20.1250.20">
    <property type="entry name" value="MFS general substrate transporter like domains"/>
    <property type="match status" value="1"/>
</dbReference>
<evidence type="ECO:0008006" key="4">
    <source>
        <dbReference type="Google" id="ProtNLM"/>
    </source>
</evidence>
<organism evidence="2 3">
    <name type="scientific">Halomonas organivorans</name>
    <dbReference type="NCBI Taxonomy" id="257772"/>
    <lineage>
        <taxon>Bacteria</taxon>
        <taxon>Pseudomonadati</taxon>
        <taxon>Pseudomonadota</taxon>
        <taxon>Gammaproteobacteria</taxon>
        <taxon>Oceanospirillales</taxon>
        <taxon>Halomonadaceae</taxon>
        <taxon>Halomonas</taxon>
    </lineage>
</organism>
<keyword evidence="3" id="KW-1185">Reference proteome</keyword>
<proteinExistence type="predicted"/>
<protein>
    <recommendedName>
        <fullName evidence="4">MFS transporter</fullName>
    </recommendedName>
</protein>
<dbReference type="Proteomes" id="UP000525987">
    <property type="component" value="Unassembled WGS sequence"/>
</dbReference>
<feature type="transmembrane region" description="Helical" evidence="1">
    <location>
        <begin position="100"/>
        <end position="122"/>
    </location>
</feature>
<accession>A0A7W5G3K1</accession>
<dbReference type="PANTHER" id="PTHR23537:SF1">
    <property type="entry name" value="SUGAR TRANSPORTER"/>
    <property type="match status" value="1"/>
</dbReference>
<feature type="transmembrane region" description="Helical" evidence="1">
    <location>
        <begin position="41"/>
        <end position="64"/>
    </location>
</feature>
<dbReference type="InterPro" id="IPR010645">
    <property type="entry name" value="MFS_4"/>
</dbReference>
<feature type="transmembrane region" description="Helical" evidence="1">
    <location>
        <begin position="12"/>
        <end position="29"/>
    </location>
</feature>
<keyword evidence="1" id="KW-0812">Transmembrane</keyword>
<dbReference type="RefSeq" id="WP_183385798.1">
    <property type="nucleotide sequence ID" value="NZ_JACHXM010000001.1"/>
</dbReference>
<feature type="transmembrane region" description="Helical" evidence="1">
    <location>
        <begin position="357"/>
        <end position="376"/>
    </location>
</feature>
<dbReference type="PANTHER" id="PTHR23537">
    <property type="match status" value="1"/>
</dbReference>
<feature type="transmembrane region" description="Helical" evidence="1">
    <location>
        <begin position="162"/>
        <end position="184"/>
    </location>
</feature>
<evidence type="ECO:0000256" key="1">
    <source>
        <dbReference type="SAM" id="Phobius"/>
    </source>
</evidence>
<dbReference type="AlphaFoldDB" id="A0A7W5G3K1"/>
<feature type="transmembrane region" description="Helical" evidence="1">
    <location>
        <begin position="293"/>
        <end position="314"/>
    </location>
</feature>
<feature type="transmembrane region" description="Helical" evidence="1">
    <location>
        <begin position="76"/>
        <end position="94"/>
    </location>
</feature>
<keyword evidence="1" id="KW-0472">Membrane</keyword>
<dbReference type="GO" id="GO:0005886">
    <property type="term" value="C:plasma membrane"/>
    <property type="evidence" value="ECO:0007669"/>
    <property type="project" value="TreeGrafter"/>
</dbReference>
<evidence type="ECO:0000313" key="2">
    <source>
        <dbReference type="EMBL" id="MBB3139383.1"/>
    </source>
</evidence>
<evidence type="ECO:0000313" key="3">
    <source>
        <dbReference type="Proteomes" id="UP000525987"/>
    </source>
</evidence>
<name>A0A7W5G3K1_9GAMM</name>